<protein>
    <submittedName>
        <fullName evidence="1">Uncharacterized protein</fullName>
    </submittedName>
</protein>
<proteinExistence type="predicted"/>
<dbReference type="EMBL" id="ML208307">
    <property type="protein sequence ID" value="TFK70782.1"/>
    <property type="molecule type" value="Genomic_DNA"/>
</dbReference>
<reference evidence="1 2" key="1">
    <citation type="journal article" date="2019" name="Nat. Ecol. Evol.">
        <title>Megaphylogeny resolves global patterns of mushroom evolution.</title>
        <authorList>
            <person name="Varga T."/>
            <person name="Krizsan K."/>
            <person name="Foldi C."/>
            <person name="Dima B."/>
            <person name="Sanchez-Garcia M."/>
            <person name="Sanchez-Ramirez S."/>
            <person name="Szollosi G.J."/>
            <person name="Szarkandi J.G."/>
            <person name="Papp V."/>
            <person name="Albert L."/>
            <person name="Andreopoulos W."/>
            <person name="Angelini C."/>
            <person name="Antonin V."/>
            <person name="Barry K.W."/>
            <person name="Bougher N.L."/>
            <person name="Buchanan P."/>
            <person name="Buyck B."/>
            <person name="Bense V."/>
            <person name="Catcheside P."/>
            <person name="Chovatia M."/>
            <person name="Cooper J."/>
            <person name="Damon W."/>
            <person name="Desjardin D."/>
            <person name="Finy P."/>
            <person name="Geml J."/>
            <person name="Haridas S."/>
            <person name="Hughes K."/>
            <person name="Justo A."/>
            <person name="Karasinski D."/>
            <person name="Kautmanova I."/>
            <person name="Kiss B."/>
            <person name="Kocsube S."/>
            <person name="Kotiranta H."/>
            <person name="LaButti K.M."/>
            <person name="Lechner B.E."/>
            <person name="Liimatainen K."/>
            <person name="Lipzen A."/>
            <person name="Lukacs Z."/>
            <person name="Mihaltcheva S."/>
            <person name="Morgado L.N."/>
            <person name="Niskanen T."/>
            <person name="Noordeloos M.E."/>
            <person name="Ohm R.A."/>
            <person name="Ortiz-Santana B."/>
            <person name="Ovrebo C."/>
            <person name="Racz N."/>
            <person name="Riley R."/>
            <person name="Savchenko A."/>
            <person name="Shiryaev A."/>
            <person name="Soop K."/>
            <person name="Spirin V."/>
            <person name="Szebenyi C."/>
            <person name="Tomsovsky M."/>
            <person name="Tulloss R.E."/>
            <person name="Uehling J."/>
            <person name="Grigoriev I.V."/>
            <person name="Vagvolgyi C."/>
            <person name="Papp T."/>
            <person name="Martin F.M."/>
            <person name="Miettinen O."/>
            <person name="Hibbett D.S."/>
            <person name="Nagy L.G."/>
        </authorList>
    </citation>
    <scope>NUCLEOTIDE SEQUENCE [LARGE SCALE GENOMIC DNA]</scope>
    <source>
        <strain evidence="1 2">NL-1719</strain>
    </source>
</reference>
<name>A0ACD3AZJ4_9AGAR</name>
<gene>
    <name evidence="1" type="ORF">BDN72DRAFT_502208</name>
</gene>
<sequence>MDDSNFIQPEAATFSTNLVSLSTNAFTRNFASAAALACLIYESVITFDDEWRYMWRRGIYRCRRPITVTKCIFFFTRYFAFAFQLSNQYLIAGPFGKSSVKESDCIHWFIFQTAGVQIQQWMVEIILLLRVCALYSHTSTIYIFLTFVFICQMGVVVFAMFRTFTSLAFNEYCIPKSTPPSILYFCLRTFFLQLLIGALTLAKRKTAVRDGWATTPILVLVTRDGAWVFVAVSVVNIIISLYCLLVHSVVQIIFSWPFTIATILACRLILNMQKLQPNTNSPTSSNPSSPVLTSDFDVATRITNTLNISNSLLDLASDTRAFGNSSQANGSIPRS</sequence>
<evidence type="ECO:0000313" key="2">
    <source>
        <dbReference type="Proteomes" id="UP000308600"/>
    </source>
</evidence>
<organism evidence="1 2">
    <name type="scientific">Pluteus cervinus</name>
    <dbReference type="NCBI Taxonomy" id="181527"/>
    <lineage>
        <taxon>Eukaryota</taxon>
        <taxon>Fungi</taxon>
        <taxon>Dikarya</taxon>
        <taxon>Basidiomycota</taxon>
        <taxon>Agaricomycotina</taxon>
        <taxon>Agaricomycetes</taxon>
        <taxon>Agaricomycetidae</taxon>
        <taxon>Agaricales</taxon>
        <taxon>Pluteineae</taxon>
        <taxon>Pluteaceae</taxon>
        <taxon>Pluteus</taxon>
    </lineage>
</organism>
<keyword evidence="2" id="KW-1185">Reference proteome</keyword>
<dbReference type="Proteomes" id="UP000308600">
    <property type="component" value="Unassembled WGS sequence"/>
</dbReference>
<accession>A0ACD3AZJ4</accession>
<evidence type="ECO:0000313" key="1">
    <source>
        <dbReference type="EMBL" id="TFK70782.1"/>
    </source>
</evidence>